<gene>
    <name evidence="6" type="ORF">NIIDNTM18_26480</name>
</gene>
<dbReference type="PROSITE" id="PS50977">
    <property type="entry name" value="HTH_TETR_2"/>
    <property type="match status" value="1"/>
</dbReference>
<reference evidence="6 7" key="1">
    <citation type="submission" date="2020-07" db="EMBL/GenBank/DDBJ databases">
        <title>Complete genome sequence of Mycolicibacterium litorale like strain isolated from cardiac implantable electronic device infection.</title>
        <authorList>
            <person name="Fukano H."/>
            <person name="Miyama H."/>
            <person name="Hoshino Y."/>
        </authorList>
    </citation>
    <scope>NUCLEOTIDE SEQUENCE [LARGE SCALE GENOMIC DNA]</scope>
    <source>
        <strain evidence="6 7">NIIDNTM18</strain>
    </source>
</reference>
<dbReference type="PANTHER" id="PTHR30055">
    <property type="entry name" value="HTH-TYPE TRANSCRIPTIONAL REGULATOR RUTR"/>
    <property type="match status" value="1"/>
</dbReference>
<dbReference type="GO" id="GO:0000976">
    <property type="term" value="F:transcription cis-regulatory region binding"/>
    <property type="evidence" value="ECO:0007669"/>
    <property type="project" value="TreeGrafter"/>
</dbReference>
<evidence type="ECO:0000256" key="4">
    <source>
        <dbReference type="PROSITE-ProRule" id="PRU00335"/>
    </source>
</evidence>
<dbReference type="Gene3D" id="1.10.357.10">
    <property type="entry name" value="Tetracycline Repressor, domain 2"/>
    <property type="match status" value="1"/>
</dbReference>
<dbReference type="SUPFAM" id="SSF46689">
    <property type="entry name" value="Homeodomain-like"/>
    <property type="match status" value="1"/>
</dbReference>
<evidence type="ECO:0000313" key="6">
    <source>
        <dbReference type="EMBL" id="BCI53370.1"/>
    </source>
</evidence>
<protein>
    <submittedName>
        <fullName evidence="6">TetR family transcriptional regulator</fullName>
    </submittedName>
</protein>
<dbReference type="RefSeq" id="WP_185296058.1">
    <property type="nucleotide sequence ID" value="NZ_AP023287.1"/>
</dbReference>
<evidence type="ECO:0000313" key="7">
    <source>
        <dbReference type="Proteomes" id="UP000515734"/>
    </source>
</evidence>
<sequence length="214" mass="23263">MTDKVKRSYRSDLRTAQAQQTRRTLVAAAARLFVEQGYGATTIDAVAEAAGVSRKTVFTAVGGKLDLLKLAVDWAVAGDDDDVAVADRDEIGRALAAHDPEELLRRCARVMAGVNERVGDLVRVLEVAAGVDAEAETLLAAVGEQRLADARLVARRLRALGLLTGRTAYEEAVDLIFLTTDPHPYDVLVRQRGWSPTRYARWLGDWLVGQLVPG</sequence>
<feature type="domain" description="HTH tetR-type" evidence="5">
    <location>
        <begin position="19"/>
        <end position="79"/>
    </location>
</feature>
<dbReference type="InterPro" id="IPR050109">
    <property type="entry name" value="HTH-type_TetR-like_transc_reg"/>
</dbReference>
<dbReference type="GO" id="GO:0003700">
    <property type="term" value="F:DNA-binding transcription factor activity"/>
    <property type="evidence" value="ECO:0007669"/>
    <property type="project" value="TreeGrafter"/>
</dbReference>
<keyword evidence="1" id="KW-0805">Transcription regulation</keyword>
<dbReference type="EMBL" id="AP023287">
    <property type="protein sequence ID" value="BCI53370.1"/>
    <property type="molecule type" value="Genomic_DNA"/>
</dbReference>
<feature type="DNA-binding region" description="H-T-H motif" evidence="4">
    <location>
        <begin position="42"/>
        <end position="61"/>
    </location>
</feature>
<evidence type="ECO:0000256" key="2">
    <source>
        <dbReference type="ARBA" id="ARBA00023125"/>
    </source>
</evidence>
<dbReference type="InterPro" id="IPR009057">
    <property type="entry name" value="Homeodomain-like_sf"/>
</dbReference>
<dbReference type="Pfam" id="PF00440">
    <property type="entry name" value="TetR_N"/>
    <property type="match status" value="1"/>
</dbReference>
<organism evidence="6 7">
    <name type="scientific">Mycolicibacterium litorale</name>
    <dbReference type="NCBI Taxonomy" id="758802"/>
    <lineage>
        <taxon>Bacteria</taxon>
        <taxon>Bacillati</taxon>
        <taxon>Actinomycetota</taxon>
        <taxon>Actinomycetes</taxon>
        <taxon>Mycobacteriales</taxon>
        <taxon>Mycobacteriaceae</taxon>
        <taxon>Mycolicibacterium</taxon>
    </lineage>
</organism>
<accession>A0A6S6P9J5</accession>
<evidence type="ECO:0000259" key="5">
    <source>
        <dbReference type="PROSITE" id="PS50977"/>
    </source>
</evidence>
<name>A0A6S6P9J5_9MYCO</name>
<keyword evidence="3" id="KW-0804">Transcription</keyword>
<dbReference type="Proteomes" id="UP000515734">
    <property type="component" value="Chromosome"/>
</dbReference>
<evidence type="ECO:0000256" key="3">
    <source>
        <dbReference type="ARBA" id="ARBA00023163"/>
    </source>
</evidence>
<keyword evidence="2 4" id="KW-0238">DNA-binding</keyword>
<dbReference type="InterPro" id="IPR001647">
    <property type="entry name" value="HTH_TetR"/>
</dbReference>
<dbReference type="AlphaFoldDB" id="A0A6S6P9J5"/>
<evidence type="ECO:0000256" key="1">
    <source>
        <dbReference type="ARBA" id="ARBA00023015"/>
    </source>
</evidence>
<dbReference type="PRINTS" id="PR00455">
    <property type="entry name" value="HTHTETR"/>
</dbReference>
<proteinExistence type="predicted"/>
<dbReference type="PANTHER" id="PTHR30055:SF234">
    <property type="entry name" value="HTH-TYPE TRANSCRIPTIONAL REGULATOR BETI"/>
    <property type="match status" value="1"/>
</dbReference>